<dbReference type="PROSITE" id="PS00301">
    <property type="entry name" value="G_TR_1"/>
    <property type="match status" value="1"/>
</dbReference>
<dbReference type="InterPro" id="IPR035651">
    <property type="entry name" value="BipA_V"/>
</dbReference>
<accession>A0A0G1XPK9</accession>
<evidence type="ECO:0000256" key="2">
    <source>
        <dbReference type="ARBA" id="ARBA00023134"/>
    </source>
</evidence>
<dbReference type="FunFam" id="3.30.70.870:FF:000003">
    <property type="entry name" value="GTP-binding protein TypA"/>
    <property type="match status" value="1"/>
</dbReference>
<dbReference type="InterPro" id="IPR053905">
    <property type="entry name" value="EF-G-like_DII"/>
</dbReference>
<keyword evidence="2 3" id="KW-0342">GTP-binding</keyword>
<gene>
    <name evidence="3" type="primary">bipA</name>
    <name evidence="5" type="ORF">UY76_C0008G0031</name>
</gene>
<dbReference type="GO" id="GO:0005525">
    <property type="term" value="F:GTP binding"/>
    <property type="evidence" value="ECO:0007669"/>
    <property type="project" value="UniProtKB-UniRule"/>
</dbReference>
<dbReference type="Gene3D" id="2.40.30.10">
    <property type="entry name" value="Translation factors"/>
    <property type="match status" value="1"/>
</dbReference>
<dbReference type="InterPro" id="IPR048876">
    <property type="entry name" value="BipA_C"/>
</dbReference>
<dbReference type="CDD" id="cd01891">
    <property type="entry name" value="TypA_BipA"/>
    <property type="match status" value="1"/>
</dbReference>
<dbReference type="Gene3D" id="3.30.70.240">
    <property type="match status" value="1"/>
</dbReference>
<evidence type="ECO:0000313" key="5">
    <source>
        <dbReference type="EMBL" id="KKW33158.1"/>
    </source>
</evidence>
<keyword evidence="3" id="KW-0963">Cytoplasm</keyword>
<dbReference type="GO" id="GO:0000027">
    <property type="term" value="P:ribosomal large subunit assembly"/>
    <property type="evidence" value="ECO:0007669"/>
    <property type="project" value="UniProtKB-UniRule"/>
</dbReference>
<keyword evidence="3" id="KW-0820">tRNA-binding</keyword>
<comment type="caution">
    <text evidence="5">The sequence shown here is derived from an EMBL/GenBank/DDBJ whole genome shotgun (WGS) entry which is preliminary data.</text>
</comment>
<dbReference type="SMART" id="SM00838">
    <property type="entry name" value="EFG_C"/>
    <property type="match status" value="1"/>
</dbReference>
<keyword evidence="3" id="KW-0694">RNA-binding</keyword>
<dbReference type="SUPFAM" id="SSF54980">
    <property type="entry name" value="EF-G C-terminal domain-like"/>
    <property type="match status" value="2"/>
</dbReference>
<comment type="subunit">
    <text evidence="3">Monomer.</text>
</comment>
<keyword evidence="3" id="KW-0690">Ribosome biogenesis</keyword>
<evidence type="ECO:0000256" key="1">
    <source>
        <dbReference type="ARBA" id="ARBA00022741"/>
    </source>
</evidence>
<evidence type="ECO:0000313" key="6">
    <source>
        <dbReference type="Proteomes" id="UP000034054"/>
    </source>
</evidence>
<dbReference type="FunFam" id="3.30.70.240:FF:000002">
    <property type="entry name" value="GTP-binding protein TypA"/>
    <property type="match status" value="1"/>
</dbReference>
<dbReference type="InterPro" id="IPR041095">
    <property type="entry name" value="EFG_II"/>
</dbReference>
<comment type="subcellular location">
    <subcellularLocation>
        <location evidence="3">Cytoplasm</location>
    </subcellularLocation>
    <text evidence="3">Binds to ribosomes.</text>
</comment>
<dbReference type="NCBIfam" id="TIGR01394">
    <property type="entry name" value="TypA_BipA"/>
    <property type="match status" value="1"/>
</dbReference>
<dbReference type="PATRIC" id="fig|1618979.3.peg.162"/>
<dbReference type="InterPro" id="IPR005225">
    <property type="entry name" value="Small_GTP-bd"/>
</dbReference>
<dbReference type="InterPro" id="IPR009000">
    <property type="entry name" value="Transl_B-barrel_sf"/>
</dbReference>
<comment type="catalytic activity">
    <reaction evidence="3">
        <text>GTP + H2O = GDP + phosphate + H(+)</text>
        <dbReference type="Rhea" id="RHEA:19669"/>
        <dbReference type="ChEBI" id="CHEBI:15377"/>
        <dbReference type="ChEBI" id="CHEBI:15378"/>
        <dbReference type="ChEBI" id="CHEBI:37565"/>
        <dbReference type="ChEBI" id="CHEBI:43474"/>
        <dbReference type="ChEBI" id="CHEBI:58189"/>
    </reaction>
</comment>
<dbReference type="Pfam" id="PF00679">
    <property type="entry name" value="EFG_C"/>
    <property type="match status" value="1"/>
</dbReference>
<evidence type="ECO:0000259" key="4">
    <source>
        <dbReference type="PROSITE" id="PS51722"/>
    </source>
</evidence>
<dbReference type="InterPro" id="IPR000640">
    <property type="entry name" value="EFG_V-like"/>
</dbReference>
<dbReference type="Pfam" id="PF14492">
    <property type="entry name" value="EFG_III"/>
    <property type="match status" value="1"/>
</dbReference>
<dbReference type="GO" id="GO:0043022">
    <property type="term" value="F:ribosome binding"/>
    <property type="evidence" value="ECO:0007669"/>
    <property type="project" value="UniProtKB-UniRule"/>
</dbReference>
<evidence type="ECO:0000256" key="3">
    <source>
        <dbReference type="HAMAP-Rule" id="MF_00849"/>
    </source>
</evidence>
<dbReference type="Gene3D" id="3.30.70.870">
    <property type="entry name" value="Elongation Factor G (Translational Gtpase), domain 3"/>
    <property type="match status" value="1"/>
</dbReference>
<dbReference type="InterPro" id="IPR042116">
    <property type="entry name" value="TypA/BipA_C"/>
</dbReference>
<keyword evidence="1 3" id="KW-0547">Nucleotide-binding</keyword>
<dbReference type="Pfam" id="PF22042">
    <property type="entry name" value="EF-G_D2"/>
    <property type="match status" value="1"/>
</dbReference>
<dbReference type="GO" id="GO:1990904">
    <property type="term" value="C:ribonucleoprotein complex"/>
    <property type="evidence" value="ECO:0007669"/>
    <property type="project" value="TreeGrafter"/>
</dbReference>
<dbReference type="PANTHER" id="PTHR42908:SF8">
    <property type="entry name" value="TR-TYPE G DOMAIN-CONTAINING PROTEIN"/>
    <property type="match status" value="1"/>
</dbReference>
<dbReference type="SUPFAM" id="SSF52540">
    <property type="entry name" value="P-loop containing nucleoside triphosphate hydrolases"/>
    <property type="match status" value="1"/>
</dbReference>
<dbReference type="EC" id="3.6.5.-" evidence="3"/>
<dbReference type="CDD" id="cd16263">
    <property type="entry name" value="BipA_III"/>
    <property type="match status" value="1"/>
</dbReference>
<reference evidence="5 6" key="1">
    <citation type="journal article" date="2015" name="Nature">
        <title>rRNA introns, odd ribosomes, and small enigmatic genomes across a large radiation of phyla.</title>
        <authorList>
            <person name="Brown C.T."/>
            <person name="Hug L.A."/>
            <person name="Thomas B.C."/>
            <person name="Sharon I."/>
            <person name="Castelle C.J."/>
            <person name="Singh A."/>
            <person name="Wilkins M.J."/>
            <person name="Williams K.H."/>
            <person name="Banfield J.F."/>
        </authorList>
    </citation>
    <scope>NUCLEOTIDE SEQUENCE [LARGE SCALE GENOMIC DNA]</scope>
</reference>
<feature type="domain" description="Tr-type G" evidence="4">
    <location>
        <begin position="30"/>
        <end position="226"/>
    </location>
</feature>
<dbReference type="Pfam" id="PF00009">
    <property type="entry name" value="GTP_EFTU"/>
    <property type="match status" value="1"/>
</dbReference>
<dbReference type="CDD" id="cd03691">
    <property type="entry name" value="BipA_TypA_II"/>
    <property type="match status" value="1"/>
</dbReference>
<dbReference type="PANTHER" id="PTHR42908">
    <property type="entry name" value="TRANSLATION ELONGATION FACTOR-RELATED"/>
    <property type="match status" value="1"/>
</dbReference>
<dbReference type="PRINTS" id="PR00315">
    <property type="entry name" value="ELONGATNFCT"/>
</dbReference>
<dbReference type="Gene3D" id="2.40.50.250">
    <property type="entry name" value="bipa protein"/>
    <property type="match status" value="1"/>
</dbReference>
<dbReference type="InterPro" id="IPR047043">
    <property type="entry name" value="BipA_III"/>
</dbReference>
<name>A0A0G1XPK9_9BACT</name>
<keyword evidence="3" id="KW-0378">Hydrolase</keyword>
<dbReference type="FunFam" id="2.40.50.250:FF:000001">
    <property type="entry name" value="GTP-binding protein TypA"/>
    <property type="match status" value="1"/>
</dbReference>
<sequence>MLAERILVVRIDPLSPLAYPFAVMTQATRDDIRNVAIIAHVDHGKTTLVDALLKQSNTFRDADAQGTTIMDSNELERERGITIFAKNAAIEWKGRKINIVDTPGHADFGGEVERIMNLVDGCLLLVDAKEGPMPQTKFVLKKALEAGHRVILVINKIDKKDARPAWVLDKTFDLFIDLGATDEQAHFPVLYASAINGIAGTEPEIEKMTGIAPILDSVVDHISGPIGDKDLPLQIPVVNIFYDNYKGRIAVGRVINGVVQQGAQIKHINRDGVEKMSRITALQIYDGLGRTDVLQAQAGEIVVLAGIENVQIGESLVDPVEGKALPVLQIEEPTVKMTFGANTSPFAGNEGTFSTARHLKERLEKELLNDVALKIEKGEGDSQFVVSGRGELHLAILIEKMRREGYELQVSRPQVIFKEVDGVTKEPYEAVSIECPETFTGTVIEKMGKRRGEMKDMLVENGIAFIEFEIPTRGLIGYRSEFLTDTKGQGILNTLLLGYREKAGDITATGHGAMISMENGTTMGYSLANLQERGSLFVGPSVEVYVGMVIGENSRQEDMEVNPCKEKKLSNMRSKGDGASVALEPPREMTLELSLEFLADDELLEVTPKSLRIRKAILDSIKRKRAALR</sequence>
<dbReference type="NCBIfam" id="TIGR00231">
    <property type="entry name" value="small_GTP"/>
    <property type="match status" value="1"/>
</dbReference>
<dbReference type="Gene3D" id="3.40.50.300">
    <property type="entry name" value="P-loop containing nucleotide triphosphate hydrolases"/>
    <property type="match status" value="1"/>
</dbReference>
<organism evidence="5 6">
    <name type="scientific">Candidatus Uhrbacteria bacterium GW2011_GWA2_52_8d</name>
    <dbReference type="NCBI Taxonomy" id="1618979"/>
    <lineage>
        <taxon>Bacteria</taxon>
        <taxon>Candidatus Uhriibacteriota</taxon>
    </lineage>
</organism>
<dbReference type="GO" id="GO:0005829">
    <property type="term" value="C:cytosol"/>
    <property type="evidence" value="ECO:0007669"/>
    <property type="project" value="TreeGrafter"/>
</dbReference>
<dbReference type="CDD" id="cd03710">
    <property type="entry name" value="BipA_TypA_C"/>
    <property type="match status" value="1"/>
</dbReference>
<keyword evidence="3" id="KW-0699">rRNA-binding</keyword>
<dbReference type="InterPro" id="IPR006298">
    <property type="entry name" value="BipA"/>
</dbReference>
<dbReference type="InterPro" id="IPR035647">
    <property type="entry name" value="EFG_III/V"/>
</dbReference>
<dbReference type="FunFam" id="3.40.50.300:FF:000055">
    <property type="entry name" value="GTP-binding protein TypA"/>
    <property type="match status" value="1"/>
</dbReference>
<dbReference type="HAMAP" id="MF_00849">
    <property type="entry name" value="BipA"/>
    <property type="match status" value="1"/>
</dbReference>
<dbReference type="InterPro" id="IPR000795">
    <property type="entry name" value="T_Tr_GTP-bd_dom"/>
</dbReference>
<comment type="similarity">
    <text evidence="3">Belongs to the TRAFAC class translation factor GTPase superfamily. Classic translation factor GTPase family. BipA subfamily.</text>
</comment>
<dbReference type="SUPFAM" id="SSF50447">
    <property type="entry name" value="Translation proteins"/>
    <property type="match status" value="1"/>
</dbReference>
<dbReference type="GO" id="GO:0000049">
    <property type="term" value="F:tRNA binding"/>
    <property type="evidence" value="ECO:0007669"/>
    <property type="project" value="UniProtKB-KW"/>
</dbReference>
<dbReference type="AlphaFoldDB" id="A0A0G1XPK9"/>
<dbReference type="GO" id="GO:0019843">
    <property type="term" value="F:rRNA binding"/>
    <property type="evidence" value="ECO:0007669"/>
    <property type="project" value="UniProtKB-KW"/>
</dbReference>
<feature type="binding site" evidence="3">
    <location>
        <begin position="42"/>
        <end position="47"/>
    </location>
    <ligand>
        <name>GTP</name>
        <dbReference type="ChEBI" id="CHEBI:37565"/>
    </ligand>
</feature>
<comment type="function">
    <text evidence="3">A 50S ribosomal subunit assembly protein with GTPase activity, required for 50S subunit assembly at low temperatures, may also play a role in translation. Binds GTP and analogs. Binds the 70S ribosome between the 30S and 50S subunits, in a similar position as ribosome-bound EF-G; it contacts a number of ribosomal proteins, both rRNAs and the A-site tRNA.</text>
</comment>
<dbReference type="InterPro" id="IPR027417">
    <property type="entry name" value="P-loop_NTPase"/>
</dbReference>
<dbReference type="Pfam" id="PF21018">
    <property type="entry name" value="BipA_C"/>
    <property type="match status" value="1"/>
</dbReference>
<protein>
    <recommendedName>
        <fullName evidence="3">Large ribosomal subunit assembly factor BipA</fullName>
        <ecNumber evidence="3">3.6.5.-</ecNumber>
    </recommendedName>
    <alternativeName>
        <fullName evidence="3">GTP-binding protein BipA</fullName>
    </alternativeName>
</protein>
<dbReference type="EMBL" id="LCRH01000008">
    <property type="protein sequence ID" value="KKW33158.1"/>
    <property type="molecule type" value="Genomic_DNA"/>
</dbReference>
<proteinExistence type="inferred from homology"/>
<dbReference type="InterPro" id="IPR047042">
    <property type="entry name" value="BipA_II"/>
</dbReference>
<dbReference type="GO" id="GO:0003924">
    <property type="term" value="F:GTPase activity"/>
    <property type="evidence" value="ECO:0007669"/>
    <property type="project" value="UniProtKB-UniRule"/>
</dbReference>
<feature type="binding site" evidence="3">
    <location>
        <begin position="155"/>
        <end position="158"/>
    </location>
    <ligand>
        <name>GTP</name>
        <dbReference type="ChEBI" id="CHEBI:37565"/>
    </ligand>
</feature>
<dbReference type="InterPro" id="IPR031157">
    <property type="entry name" value="G_TR_CS"/>
</dbReference>
<dbReference type="PROSITE" id="PS51722">
    <property type="entry name" value="G_TR_2"/>
    <property type="match status" value="1"/>
</dbReference>
<dbReference type="InterPro" id="IPR047041">
    <property type="entry name" value="BipA_GTP-bd_dom"/>
</dbReference>
<dbReference type="Proteomes" id="UP000034054">
    <property type="component" value="Unassembled WGS sequence"/>
</dbReference>